<dbReference type="PANTHER" id="PTHR39613">
    <property type="entry name" value="ANCHORED CELL WALL PROTEIN, PUTATIVE (AFU_ORTHOLOGUE AFUA_4G08960)-RELATED"/>
    <property type="match status" value="1"/>
</dbReference>
<evidence type="ECO:0000259" key="3">
    <source>
        <dbReference type="Pfam" id="PF22799"/>
    </source>
</evidence>
<organism evidence="4 5">
    <name type="scientific">Penicillium cosmopolitanum</name>
    <dbReference type="NCBI Taxonomy" id="1131564"/>
    <lineage>
        <taxon>Eukaryota</taxon>
        <taxon>Fungi</taxon>
        <taxon>Dikarya</taxon>
        <taxon>Ascomycota</taxon>
        <taxon>Pezizomycotina</taxon>
        <taxon>Eurotiomycetes</taxon>
        <taxon>Eurotiomycetidae</taxon>
        <taxon>Eurotiales</taxon>
        <taxon>Aspergillaceae</taxon>
        <taxon>Penicillium</taxon>
    </lineage>
</organism>
<feature type="region of interest" description="Disordered" evidence="1">
    <location>
        <begin position="146"/>
        <end position="462"/>
    </location>
</feature>
<feature type="compositionally biased region" description="Gly residues" evidence="1">
    <location>
        <begin position="148"/>
        <end position="157"/>
    </location>
</feature>
<dbReference type="AlphaFoldDB" id="A0A9W9VDG9"/>
<protein>
    <recommendedName>
        <fullName evidence="6">Ubiquitin 3 binding protein But2 C-terminal domain-containing protein</fullName>
    </recommendedName>
</protein>
<evidence type="ECO:0000313" key="4">
    <source>
        <dbReference type="EMBL" id="KAJ5376719.1"/>
    </source>
</evidence>
<comment type="caution">
    <text evidence="4">The sequence shown here is derived from an EMBL/GenBank/DDBJ whole genome shotgun (WGS) entry which is preliminary data.</text>
</comment>
<feature type="domain" description="Cell wall mannoprotein PIR1-like C-terminal" evidence="3">
    <location>
        <begin position="64"/>
        <end position="136"/>
    </location>
</feature>
<dbReference type="GeneID" id="81377222"/>
<dbReference type="InterPro" id="IPR054508">
    <property type="entry name" value="PIR1-like_C"/>
</dbReference>
<dbReference type="PANTHER" id="PTHR39613:SF1">
    <property type="entry name" value="ANCHORED CELL WALL PROTEIN, PUTATIVE (AFU_ORTHOLOGUE AFUA_4G08960)-RELATED"/>
    <property type="match status" value="1"/>
</dbReference>
<dbReference type="Pfam" id="PF22799">
    <property type="entry name" value="PIR1-like_C"/>
    <property type="match status" value="1"/>
</dbReference>
<proteinExistence type="predicted"/>
<dbReference type="Proteomes" id="UP001147747">
    <property type="component" value="Unassembled WGS sequence"/>
</dbReference>
<gene>
    <name evidence="4" type="ORF">N7509_013605</name>
</gene>
<name>A0A9W9VDG9_9EURO</name>
<reference evidence="4" key="2">
    <citation type="journal article" date="2023" name="IMA Fungus">
        <title>Comparative genomic study of the Penicillium genus elucidates a diverse pangenome and 15 lateral gene transfer events.</title>
        <authorList>
            <person name="Petersen C."/>
            <person name="Sorensen T."/>
            <person name="Nielsen M.R."/>
            <person name="Sondergaard T.E."/>
            <person name="Sorensen J.L."/>
            <person name="Fitzpatrick D.A."/>
            <person name="Frisvad J.C."/>
            <person name="Nielsen K.L."/>
        </authorList>
    </citation>
    <scope>NUCLEOTIDE SEQUENCE</scope>
    <source>
        <strain evidence="4">IBT 29677</strain>
    </source>
</reference>
<feature type="compositionally biased region" description="Gly residues" evidence="1">
    <location>
        <begin position="190"/>
        <end position="202"/>
    </location>
</feature>
<dbReference type="OrthoDB" id="4657524at2759"/>
<feature type="compositionally biased region" description="Low complexity" evidence="1">
    <location>
        <begin position="203"/>
        <end position="215"/>
    </location>
</feature>
<dbReference type="InterPro" id="IPR018620">
    <property type="entry name" value="Ubiquitin3-bd_protein_But2_C"/>
</dbReference>
<sequence>MKSFVAMAAFAAGTNALVGRTDNCCFHLTSTGDLSGDLGQIGDGQVRIGDNTLPQSSFCIDSNGGISDSSGRGCIITPPTTQFQCDEGATPTPGFSVLSSGQLEFNNTAAFIACQTGQNGGRNVYTTNSTSVTGCSGIQLNADSCSGSGPGSGGTPPGGAAPSGGASPGGSGGSPPGGTSPGGSAPSGGASPGGESPGGVGPSGTSPGGSSPSGGTSPGGTSPGGTSPGGTAPSGGASPGGESPGGGSSPGGSSPGGGSGSSGMTPGGGSGSPGGGSPGTSPGGGSGSPSGTSPGGGSPGGGSGSPGTSPGGGSGFPGGGSPSGSSPGGSSPGGTSPGGGSSGGECTTQICSCPAPGGSSPGGSSPGGSSPGGSSPGGGSGSPGGGSPGGGSGGGSPGGGSPGGGSSGGSSPGGGSPGSGSPGGGSTGGGSPSGGSPGGSSGGGSPGGSSPGGGSGGTLPARKPTFWRRWRLSRWWYQFSRRRLTNLNPWWWHSTIKLRWFTANWHCQWSNGTVTSTVSSVFNFDIPASDTGKTCSLVFLFPKQQDLETSSFTFSGDGKIDFAKLSRAVSTSTTLSNLPPVSQDLGTITVSPGNSYVVSTFPCPSDQSVAFEMKNAGSTELKFFEDFNPSPLGLFITVC</sequence>
<feature type="compositionally biased region" description="Gly residues" evidence="1">
    <location>
        <begin position="216"/>
        <end position="228"/>
    </location>
</feature>
<feature type="domain" description="Ubiquitin 3 binding protein But2 C-terminal" evidence="2">
    <location>
        <begin position="510"/>
        <end position="629"/>
    </location>
</feature>
<evidence type="ECO:0000259" key="2">
    <source>
        <dbReference type="Pfam" id="PF09792"/>
    </source>
</evidence>
<evidence type="ECO:0000313" key="5">
    <source>
        <dbReference type="Proteomes" id="UP001147747"/>
    </source>
</evidence>
<reference evidence="4" key="1">
    <citation type="submission" date="2022-12" db="EMBL/GenBank/DDBJ databases">
        <authorList>
            <person name="Petersen C."/>
        </authorList>
    </citation>
    <scope>NUCLEOTIDE SEQUENCE</scope>
    <source>
        <strain evidence="4">IBT 29677</strain>
    </source>
</reference>
<dbReference type="EMBL" id="JAPZBU010000012">
    <property type="protein sequence ID" value="KAJ5376719.1"/>
    <property type="molecule type" value="Genomic_DNA"/>
</dbReference>
<feature type="compositionally biased region" description="Gly residues" evidence="1">
    <location>
        <begin position="237"/>
        <end position="343"/>
    </location>
</feature>
<dbReference type="Pfam" id="PF09792">
    <property type="entry name" value="But2"/>
    <property type="match status" value="1"/>
</dbReference>
<dbReference type="RefSeq" id="XP_056481749.1">
    <property type="nucleotide sequence ID" value="XM_056638242.1"/>
</dbReference>
<evidence type="ECO:0000256" key="1">
    <source>
        <dbReference type="SAM" id="MobiDB-lite"/>
    </source>
</evidence>
<feature type="compositionally biased region" description="Gly residues" evidence="1">
    <location>
        <begin position="359"/>
        <end position="457"/>
    </location>
</feature>
<evidence type="ECO:0008006" key="6">
    <source>
        <dbReference type="Google" id="ProtNLM"/>
    </source>
</evidence>
<accession>A0A9W9VDG9</accession>
<keyword evidence="5" id="KW-1185">Reference proteome</keyword>
<feature type="compositionally biased region" description="Gly residues" evidence="1">
    <location>
        <begin position="166"/>
        <end position="181"/>
    </location>
</feature>